<proteinExistence type="predicted"/>
<dbReference type="AlphaFoldDB" id="A0A8H6ALW6"/>
<evidence type="ECO:0000313" key="1">
    <source>
        <dbReference type="EMBL" id="KAF5869713.1"/>
    </source>
</evidence>
<comment type="caution">
    <text evidence="1">The sequence shown here is derived from an EMBL/GenBank/DDBJ whole genome shotgun (WGS) entry which is preliminary data.</text>
</comment>
<dbReference type="GeneID" id="59264934"/>
<evidence type="ECO:0000313" key="2">
    <source>
        <dbReference type="Proteomes" id="UP000531561"/>
    </source>
</evidence>
<organism evidence="1 2">
    <name type="scientific">Botrytis fragariae</name>
    <dbReference type="NCBI Taxonomy" id="1964551"/>
    <lineage>
        <taxon>Eukaryota</taxon>
        <taxon>Fungi</taxon>
        <taxon>Dikarya</taxon>
        <taxon>Ascomycota</taxon>
        <taxon>Pezizomycotina</taxon>
        <taxon>Leotiomycetes</taxon>
        <taxon>Helotiales</taxon>
        <taxon>Sclerotiniaceae</taxon>
        <taxon>Botrytis</taxon>
    </lineage>
</organism>
<dbReference type="EMBL" id="JABFCT010000016">
    <property type="protein sequence ID" value="KAF5869713.1"/>
    <property type="molecule type" value="Genomic_DNA"/>
</dbReference>
<dbReference type="RefSeq" id="XP_037188661.1">
    <property type="nucleotide sequence ID" value="XM_037341242.1"/>
</dbReference>
<accession>A0A8H6ALW6</accession>
<sequence length="87" mass="10328">MPSLRRSKPPKCPLLALPREIRDEIHRYVQMGQRIDKPRVTSSDYLKPDDNTIWPNVHQLLKESEYQERKDLREVFQSDAEDILILA</sequence>
<dbReference type="Proteomes" id="UP000531561">
    <property type="component" value="Unassembled WGS sequence"/>
</dbReference>
<dbReference type="OrthoDB" id="2951834at2759"/>
<reference evidence="1 2" key="1">
    <citation type="journal article" date="2020" name="Phytopathology">
        <title>A high-quality genome resource of Botrytis fragariae, a new and rapidly spreading fungal pathogen causing strawberry gray mold in the U.S.A.</title>
        <authorList>
            <person name="Wu Y."/>
            <person name="Saski C.A."/>
            <person name="Schnabel G."/>
            <person name="Xiao S."/>
            <person name="Hu M."/>
        </authorList>
    </citation>
    <scope>NUCLEOTIDE SEQUENCE [LARGE SCALE GENOMIC DNA]</scope>
    <source>
        <strain evidence="1 2">BVB16</strain>
    </source>
</reference>
<keyword evidence="2" id="KW-1185">Reference proteome</keyword>
<protein>
    <submittedName>
        <fullName evidence="1">Uncharacterized protein</fullName>
    </submittedName>
</protein>
<name>A0A8H6ALW6_9HELO</name>
<gene>
    <name evidence="1" type="ORF">Bfra_010912</name>
</gene>